<dbReference type="AlphaFoldDB" id="A0A7W5E0B0"/>
<gene>
    <name evidence="9" type="ORF">FHS27_003298</name>
</gene>
<feature type="domain" description="DUF4982" evidence="7">
    <location>
        <begin position="697"/>
        <end position="753"/>
    </location>
</feature>
<evidence type="ECO:0000256" key="1">
    <source>
        <dbReference type="ARBA" id="ARBA00007401"/>
    </source>
</evidence>
<evidence type="ECO:0000313" key="10">
    <source>
        <dbReference type="Proteomes" id="UP000536179"/>
    </source>
</evidence>
<accession>A0A7W5E0B0</accession>
<dbReference type="SUPFAM" id="SSF49373">
    <property type="entry name" value="Invasin/intimin cell-adhesion fragments"/>
    <property type="match status" value="1"/>
</dbReference>
<dbReference type="Gene3D" id="2.60.120.260">
    <property type="entry name" value="Galactose-binding domain-like"/>
    <property type="match status" value="1"/>
</dbReference>
<dbReference type="Pfam" id="PF16355">
    <property type="entry name" value="DUF4982"/>
    <property type="match status" value="1"/>
</dbReference>
<dbReference type="InterPro" id="IPR023232">
    <property type="entry name" value="Glyco_hydro_2_AS"/>
</dbReference>
<name>A0A7W5E0B0_9BACT</name>
<dbReference type="InterPro" id="IPR051913">
    <property type="entry name" value="GH2_Domain-Containing"/>
</dbReference>
<dbReference type="Gene3D" id="3.20.20.80">
    <property type="entry name" value="Glycosidases"/>
    <property type="match status" value="1"/>
</dbReference>
<dbReference type="SUPFAM" id="SSF49785">
    <property type="entry name" value="Galactose-binding domain-like"/>
    <property type="match status" value="1"/>
</dbReference>
<feature type="domain" description="Glycoside hydrolase family 2 immunoglobulin-like beta-sandwich" evidence="4">
    <location>
        <begin position="230"/>
        <end position="324"/>
    </location>
</feature>
<dbReference type="SUPFAM" id="SSF51445">
    <property type="entry name" value="(Trans)glycosidases"/>
    <property type="match status" value="1"/>
</dbReference>
<evidence type="ECO:0000259" key="5">
    <source>
        <dbReference type="Pfam" id="PF02836"/>
    </source>
</evidence>
<dbReference type="RefSeq" id="WP_246419850.1">
    <property type="nucleotide sequence ID" value="NZ_JACHXU010000010.1"/>
</dbReference>
<dbReference type="Pfam" id="PF18565">
    <property type="entry name" value="Glyco_hydro2_C5"/>
    <property type="match status" value="1"/>
</dbReference>
<dbReference type="InterPro" id="IPR006102">
    <property type="entry name" value="Ig-like_GH2"/>
</dbReference>
<dbReference type="PRINTS" id="PR00132">
    <property type="entry name" value="GLHYDRLASE2"/>
</dbReference>
<dbReference type="PANTHER" id="PTHR42732:SF1">
    <property type="entry name" value="BETA-MANNOSIDASE"/>
    <property type="match status" value="1"/>
</dbReference>
<dbReference type="InterPro" id="IPR036156">
    <property type="entry name" value="Beta-gal/glucu_dom_sf"/>
</dbReference>
<dbReference type="Pfam" id="PF02836">
    <property type="entry name" value="Glyco_hydro_2_C"/>
    <property type="match status" value="1"/>
</dbReference>
<evidence type="ECO:0000313" key="9">
    <source>
        <dbReference type="EMBL" id="MBB3207477.1"/>
    </source>
</evidence>
<keyword evidence="10" id="KW-1185">Reference proteome</keyword>
<dbReference type="Pfam" id="PF00703">
    <property type="entry name" value="Glyco_hydro_2"/>
    <property type="match status" value="1"/>
</dbReference>
<evidence type="ECO:0000259" key="7">
    <source>
        <dbReference type="Pfam" id="PF16355"/>
    </source>
</evidence>
<dbReference type="PROSITE" id="PS00608">
    <property type="entry name" value="GLYCOSYL_HYDROL_F2_2"/>
    <property type="match status" value="1"/>
</dbReference>
<comment type="caution">
    <text evidence="9">The sequence shown here is derived from an EMBL/GenBank/DDBJ whole genome shotgun (WGS) entry which is preliminary data.</text>
</comment>
<evidence type="ECO:0000259" key="4">
    <source>
        <dbReference type="Pfam" id="PF00703"/>
    </source>
</evidence>
<organism evidence="9 10">
    <name type="scientific">Aporhodopirellula rubra</name>
    <dbReference type="NCBI Taxonomy" id="980271"/>
    <lineage>
        <taxon>Bacteria</taxon>
        <taxon>Pseudomonadati</taxon>
        <taxon>Planctomycetota</taxon>
        <taxon>Planctomycetia</taxon>
        <taxon>Pirellulales</taxon>
        <taxon>Pirellulaceae</taxon>
        <taxon>Aporhodopirellula</taxon>
    </lineage>
</organism>
<dbReference type="GO" id="GO:0005975">
    <property type="term" value="P:carbohydrate metabolic process"/>
    <property type="evidence" value="ECO:0007669"/>
    <property type="project" value="InterPro"/>
</dbReference>
<dbReference type="InterPro" id="IPR006103">
    <property type="entry name" value="Glyco_hydro_2_cat"/>
</dbReference>
<evidence type="ECO:0000259" key="6">
    <source>
        <dbReference type="Pfam" id="PF02837"/>
    </source>
</evidence>
<comment type="similarity">
    <text evidence="1">Belongs to the glycosyl hydrolase 2 family.</text>
</comment>
<dbReference type="SUPFAM" id="SSF49303">
    <property type="entry name" value="beta-Galactosidase/glucuronidase domain"/>
    <property type="match status" value="1"/>
</dbReference>
<dbReference type="Proteomes" id="UP000536179">
    <property type="component" value="Unassembled WGS sequence"/>
</dbReference>
<dbReference type="GO" id="GO:0004565">
    <property type="term" value="F:beta-galactosidase activity"/>
    <property type="evidence" value="ECO:0007669"/>
    <property type="project" value="UniProtKB-EC"/>
</dbReference>
<dbReference type="InterPro" id="IPR008979">
    <property type="entry name" value="Galactose-bd-like_sf"/>
</dbReference>
<dbReference type="Gene3D" id="2.60.40.10">
    <property type="entry name" value="Immunoglobulins"/>
    <property type="match status" value="3"/>
</dbReference>
<dbReference type="InterPro" id="IPR006104">
    <property type="entry name" value="Glyco_hydro_2_N"/>
</dbReference>
<dbReference type="EMBL" id="JACHXU010000010">
    <property type="protein sequence ID" value="MBB3207477.1"/>
    <property type="molecule type" value="Genomic_DNA"/>
</dbReference>
<dbReference type="InterPro" id="IPR032311">
    <property type="entry name" value="DUF4982"/>
</dbReference>
<evidence type="ECO:0000259" key="8">
    <source>
        <dbReference type="Pfam" id="PF18565"/>
    </source>
</evidence>
<dbReference type="InterPro" id="IPR006101">
    <property type="entry name" value="Glyco_hydro_2"/>
</dbReference>
<reference evidence="9 10" key="1">
    <citation type="submission" date="2020-08" db="EMBL/GenBank/DDBJ databases">
        <title>Genomic Encyclopedia of Type Strains, Phase III (KMG-III): the genomes of soil and plant-associated and newly described type strains.</title>
        <authorList>
            <person name="Whitman W."/>
        </authorList>
    </citation>
    <scope>NUCLEOTIDE SEQUENCE [LARGE SCALE GENOMIC DNA]</scope>
    <source>
        <strain evidence="9 10">CECT 8075</strain>
    </source>
</reference>
<proteinExistence type="inferred from homology"/>
<dbReference type="EC" id="3.2.1.23" evidence="9"/>
<keyword evidence="2 9" id="KW-0378">Hydrolase</keyword>
<dbReference type="InterPro" id="IPR013783">
    <property type="entry name" value="Ig-like_fold"/>
</dbReference>
<feature type="domain" description="Glycosyl hydrolases family 2 sugar binding" evidence="6">
    <location>
        <begin position="126"/>
        <end position="219"/>
    </location>
</feature>
<dbReference type="InterPro" id="IPR008964">
    <property type="entry name" value="Invasin/intimin_cell_adhesion"/>
</dbReference>
<protein>
    <submittedName>
        <fullName evidence="9">Beta-galactosidase</fullName>
        <ecNumber evidence="9">3.2.1.23</ecNumber>
    </submittedName>
</protein>
<dbReference type="InterPro" id="IPR040605">
    <property type="entry name" value="Glyco_hydro2_dom5"/>
</dbReference>
<keyword evidence="3 9" id="KW-0326">Glycosidase</keyword>
<dbReference type="PANTHER" id="PTHR42732">
    <property type="entry name" value="BETA-GALACTOSIDASE"/>
    <property type="match status" value="1"/>
</dbReference>
<feature type="domain" description="Glycoside hydrolase family 2 catalytic" evidence="5">
    <location>
        <begin position="355"/>
        <end position="519"/>
    </location>
</feature>
<dbReference type="Pfam" id="PF02837">
    <property type="entry name" value="Glyco_hydro_2_N"/>
    <property type="match status" value="1"/>
</dbReference>
<feature type="domain" description="Glycoside hydrolase family 2" evidence="8">
    <location>
        <begin position="767"/>
        <end position="865"/>
    </location>
</feature>
<evidence type="ECO:0000256" key="3">
    <source>
        <dbReference type="ARBA" id="ARBA00023295"/>
    </source>
</evidence>
<evidence type="ECO:0000256" key="2">
    <source>
        <dbReference type="ARBA" id="ARBA00022801"/>
    </source>
</evidence>
<dbReference type="InterPro" id="IPR017853">
    <property type="entry name" value="GH"/>
</dbReference>
<sequence length="876" mass="97782">MKSPMRVLHRLRSSKGLSSRCTHHFNSPMTGRVALQRVLCLILVLVAVDSGTAMSVAHASDTPRSRLNFDLGWEFHHGELQGDSIEQKRADRDGWVSINLPHDFGIEGPFDKSNASGGPGGYLPGGIGWYRKSFRMSDDAADKVVTISFDGVYMNSDVWINGHHLGQRPYGYIGFHYDLTPYLVHDGENIVEVKVDNAKQPSSRWYTGTGIYRHVWLTTTNKTHVPQWGTQVSTSKITSSRANVDVNTTITNRSDLSKNLSVKQSILDADGNVLTSVSELVEIDGGATQVVSQTLVLPDPKLWSPGMPNLYTLQTELLDAEESTGASQDAGPAGRLADRYDTTFGVREMRFDPNEGFYLNGKSMIFQGVCNHDDLGPLGAALWDQALQRRLRMLKEMGCNAIRTAHNPPPPELLDLCDQMGFLVVNETFDKWRFTWGFEDGKLVCGRRTQQGYASYIDQWQERDLTDHLLRDRNHPSVIMWSIGNELPEAQKHGELETVKRMSELCHRLDPTRPVTAGCNQISGVNETGFADLLDVVGYNGGGRSCFQYEADHERFPDRFIYASEVPHSLQTRGEYRTHSRFREKQSQPPHLTPDEVFAETNGRYESSYDNAGVRISARDSWRLTKTLPFVAGEFRWTGFDYIGESGGWPRVLGNFGIIDLCNFPKDTYYFYQSQWTEEPMVHLLPHWTWPGKEDATIPVWCYTNCDSVELFLNGESLGQREFTLENDMHLEWLVPYQPGEIKAVATKDGIVVRTTARHTAGDAAKITVSPDQPELVVGNRDLSYVTIQVLDSSDRFVPKAATKVTFELEGPGRLLAVGSGDPMSHEDFQGNVVTTFNGLASVIVTDTGGTGEIVLTAHAEGMPPVQCLIQVTDAE</sequence>